<feature type="transmembrane region" description="Helical" evidence="11">
    <location>
        <begin position="276"/>
        <end position="297"/>
    </location>
</feature>
<dbReference type="GO" id="GO:0005789">
    <property type="term" value="C:endoplasmic reticulum membrane"/>
    <property type="evidence" value="ECO:0007669"/>
    <property type="project" value="UniProtKB-SubCell"/>
</dbReference>
<keyword evidence="4 11" id="KW-0812">Transmembrane</keyword>
<dbReference type="AlphaFoldDB" id="A0AAE0RY06"/>
<feature type="transmembrane region" description="Helical" evidence="11">
    <location>
        <begin position="174"/>
        <end position="198"/>
    </location>
</feature>
<evidence type="ECO:0000313" key="12">
    <source>
        <dbReference type="EMBL" id="KAK3581694.1"/>
    </source>
</evidence>
<dbReference type="Pfam" id="PF03062">
    <property type="entry name" value="MBOAT"/>
    <property type="match status" value="1"/>
</dbReference>
<evidence type="ECO:0000256" key="9">
    <source>
        <dbReference type="PIRNR" id="PIRNR000439"/>
    </source>
</evidence>
<evidence type="ECO:0000256" key="5">
    <source>
        <dbReference type="ARBA" id="ARBA00022824"/>
    </source>
</evidence>
<dbReference type="InterPro" id="IPR004299">
    <property type="entry name" value="MBOAT_fam"/>
</dbReference>
<evidence type="ECO:0000256" key="4">
    <source>
        <dbReference type="ARBA" id="ARBA00022692"/>
    </source>
</evidence>
<dbReference type="GO" id="GO:0008374">
    <property type="term" value="F:O-acyltransferase activity"/>
    <property type="evidence" value="ECO:0007669"/>
    <property type="project" value="InterPro"/>
</dbReference>
<feature type="transmembrane region" description="Helical" evidence="11">
    <location>
        <begin position="452"/>
        <end position="474"/>
    </location>
</feature>
<comment type="subcellular location">
    <subcellularLocation>
        <location evidence="1 9">Endoplasmic reticulum membrane</location>
        <topology evidence="1 9">Multi-pass membrane protein</topology>
    </subcellularLocation>
</comment>
<feature type="transmembrane region" description="Helical" evidence="11">
    <location>
        <begin position="318"/>
        <end position="345"/>
    </location>
</feature>
<organism evidence="12 13">
    <name type="scientific">Potamilus streckersoni</name>
    <dbReference type="NCBI Taxonomy" id="2493646"/>
    <lineage>
        <taxon>Eukaryota</taxon>
        <taxon>Metazoa</taxon>
        <taxon>Spiralia</taxon>
        <taxon>Lophotrochozoa</taxon>
        <taxon>Mollusca</taxon>
        <taxon>Bivalvia</taxon>
        <taxon>Autobranchia</taxon>
        <taxon>Heteroconchia</taxon>
        <taxon>Palaeoheterodonta</taxon>
        <taxon>Unionida</taxon>
        <taxon>Unionoidea</taxon>
        <taxon>Unionidae</taxon>
        <taxon>Ambleminae</taxon>
        <taxon>Lampsilini</taxon>
        <taxon>Potamilus</taxon>
    </lineage>
</organism>
<dbReference type="PANTHER" id="PTHR10408:SF8">
    <property type="entry name" value="O-ACYLTRANSFERASE"/>
    <property type="match status" value="1"/>
</dbReference>
<reference evidence="12" key="1">
    <citation type="journal article" date="2021" name="Genome Biol. Evol.">
        <title>A High-Quality Reference Genome for a Parasitic Bivalve with Doubly Uniparental Inheritance (Bivalvia: Unionida).</title>
        <authorList>
            <person name="Smith C.H."/>
        </authorList>
    </citation>
    <scope>NUCLEOTIDE SEQUENCE</scope>
    <source>
        <strain evidence="12">CHS0354</strain>
    </source>
</reference>
<evidence type="ECO:0000256" key="6">
    <source>
        <dbReference type="ARBA" id="ARBA00022989"/>
    </source>
</evidence>
<feature type="transmembrane region" description="Helical" evidence="11">
    <location>
        <begin position="402"/>
        <end position="420"/>
    </location>
</feature>
<reference evidence="12" key="2">
    <citation type="journal article" date="2021" name="Genome Biol. Evol.">
        <title>Developing a high-quality reference genome for a parasitic bivalve with doubly uniparental inheritance (Bivalvia: Unionida).</title>
        <authorList>
            <person name="Smith C.H."/>
        </authorList>
    </citation>
    <scope>NUCLEOTIDE SEQUENCE</scope>
    <source>
        <strain evidence="12">CHS0354</strain>
        <tissue evidence="12">Mantle</tissue>
    </source>
</reference>
<evidence type="ECO:0000256" key="10">
    <source>
        <dbReference type="PIRSR" id="PIRSR000439-1"/>
    </source>
</evidence>
<dbReference type="EMBL" id="JAEAOA010000071">
    <property type="protein sequence ID" value="KAK3581694.1"/>
    <property type="molecule type" value="Genomic_DNA"/>
</dbReference>
<name>A0AAE0RY06_9BIVA</name>
<evidence type="ECO:0000256" key="2">
    <source>
        <dbReference type="ARBA" id="ARBA00009010"/>
    </source>
</evidence>
<keyword evidence="6 11" id="KW-1133">Transmembrane helix</keyword>
<evidence type="ECO:0000256" key="8">
    <source>
        <dbReference type="ARBA" id="ARBA00023315"/>
    </source>
</evidence>
<keyword evidence="5 9" id="KW-0256">Endoplasmic reticulum</keyword>
<evidence type="ECO:0000256" key="3">
    <source>
        <dbReference type="ARBA" id="ARBA00022679"/>
    </source>
</evidence>
<keyword evidence="13" id="KW-1185">Reference proteome</keyword>
<evidence type="ECO:0000313" key="13">
    <source>
        <dbReference type="Proteomes" id="UP001195483"/>
    </source>
</evidence>
<dbReference type="PANTHER" id="PTHR10408">
    <property type="entry name" value="STEROL O-ACYLTRANSFERASE"/>
    <property type="match status" value="1"/>
</dbReference>
<reference evidence="12" key="3">
    <citation type="submission" date="2023-05" db="EMBL/GenBank/DDBJ databases">
        <authorList>
            <person name="Smith C.H."/>
        </authorList>
    </citation>
    <scope>NUCLEOTIDE SEQUENCE</scope>
    <source>
        <strain evidence="12">CHS0354</strain>
        <tissue evidence="12">Mantle</tissue>
    </source>
</reference>
<dbReference type="GO" id="GO:0008203">
    <property type="term" value="P:cholesterol metabolic process"/>
    <property type="evidence" value="ECO:0007669"/>
    <property type="project" value="TreeGrafter"/>
</dbReference>
<feature type="active site" evidence="10">
    <location>
        <position position="416"/>
    </location>
</feature>
<accession>A0AAE0RY06</accession>
<dbReference type="InterPro" id="IPR014371">
    <property type="entry name" value="Oat_ACAT_DAG_ARE"/>
</dbReference>
<dbReference type="PIRSF" id="PIRSF000439">
    <property type="entry name" value="Oat_ACAT_DAG_ARE"/>
    <property type="match status" value="1"/>
</dbReference>
<evidence type="ECO:0000256" key="7">
    <source>
        <dbReference type="ARBA" id="ARBA00023136"/>
    </source>
</evidence>
<feature type="transmembrane region" description="Helical" evidence="11">
    <location>
        <begin position="141"/>
        <end position="162"/>
    </location>
</feature>
<feature type="transmembrane region" description="Helical" evidence="11">
    <location>
        <begin position="426"/>
        <end position="445"/>
    </location>
</feature>
<comment type="similarity">
    <text evidence="2 9">Belongs to the membrane-bound acyltransferase family. Sterol o-acyltransferase subfamily.</text>
</comment>
<keyword evidence="3 9" id="KW-0808">Transferase</keyword>
<evidence type="ECO:0000256" key="1">
    <source>
        <dbReference type="ARBA" id="ARBA00004477"/>
    </source>
</evidence>
<keyword evidence="7 9" id="KW-0472">Membrane</keyword>
<proteinExistence type="inferred from homology"/>
<dbReference type="Proteomes" id="UP001195483">
    <property type="component" value="Unassembled WGS sequence"/>
</dbReference>
<evidence type="ECO:0000256" key="11">
    <source>
        <dbReference type="SAM" id="Phobius"/>
    </source>
</evidence>
<keyword evidence="8 9" id="KW-0012">Acyltransferase</keyword>
<gene>
    <name evidence="12" type="ORF">CHS0354_000297</name>
</gene>
<protein>
    <recommendedName>
        <fullName evidence="9">O-acyltransferase</fullName>
    </recommendedName>
</protein>
<feature type="transmembrane region" description="Helical" evidence="11">
    <location>
        <begin position="97"/>
        <end position="118"/>
    </location>
</feature>
<sequence length="502" mass="58905">MMQFYWKDRTTDLSIQEEILKLKSELLEQLKRDVDETFKGLLSDEDHLDGQVGNGHSSFSSVIKSKGREKGELPDKVFTTRRSVLTDLFEIDHIKTIYHMFAAILIVFSLNTLVYDLIDTGTLNLNFELISSGLGKLPKVMYLWVLMMGSTLVVIYPGFYYWATNRTPGPFRLLDWGALCIYVVYQITFLVWPVMYVYDNALPAGSTVIITTEQLRLMMKTHAFVRENITRVLGYKKSDDSHGDTLCPDFSKYLYFLFAPTLVYRDNYPRTATIRWNYVVSNFGQTIACLFYTYYIFERFCIPVFRNFNHEHVTPKKLLLSAFGCMMPGTLVLFIAFFAILHSWLNAFAEMLRFGDRLFYSDWWNSTSFSNYYRTWNIVVHDWLYTYIYKDCYKLLGSRNRTVSMTLVFLISAIFHEYVLIVSFNFFYPVLFVMFMGAGFAFMFLNKGVSRGWNVFLWVSLFIGNGLLMCLYSMEWYARQNCPVTNDNFLDYFIPRSWFCGN</sequence>
<comment type="caution">
    <text evidence="12">The sequence shown here is derived from an EMBL/GenBank/DDBJ whole genome shotgun (WGS) entry which is preliminary data.</text>
</comment>